<name>A0ABN2EVB7_9ACTN</name>
<feature type="compositionally biased region" description="Polar residues" evidence="3">
    <location>
        <begin position="259"/>
        <end position="271"/>
    </location>
</feature>
<dbReference type="RefSeq" id="WP_344222586.1">
    <property type="nucleotide sequence ID" value="NZ_BAAAOS010000070.1"/>
</dbReference>
<protein>
    <recommendedName>
        <fullName evidence="4">Ketoreductase domain-containing protein</fullName>
    </recommendedName>
</protein>
<feature type="region of interest" description="Disordered" evidence="3">
    <location>
        <begin position="481"/>
        <end position="501"/>
    </location>
</feature>
<keyword evidence="6" id="KW-1185">Reference proteome</keyword>
<evidence type="ECO:0000256" key="3">
    <source>
        <dbReference type="SAM" id="MobiDB-lite"/>
    </source>
</evidence>
<dbReference type="PROSITE" id="PS00061">
    <property type="entry name" value="ADH_SHORT"/>
    <property type="match status" value="1"/>
</dbReference>
<dbReference type="SUPFAM" id="SSF51735">
    <property type="entry name" value="NAD(P)-binding Rossmann-fold domains"/>
    <property type="match status" value="1"/>
</dbReference>
<dbReference type="InterPro" id="IPR002347">
    <property type="entry name" value="SDR_fam"/>
</dbReference>
<evidence type="ECO:0000256" key="1">
    <source>
        <dbReference type="ARBA" id="ARBA00006484"/>
    </source>
</evidence>
<dbReference type="PANTHER" id="PTHR43976">
    <property type="entry name" value="SHORT CHAIN DEHYDROGENASE"/>
    <property type="match status" value="1"/>
</dbReference>
<dbReference type="InterPro" id="IPR036291">
    <property type="entry name" value="NAD(P)-bd_dom_sf"/>
</dbReference>
<comment type="caution">
    <text evidence="5">The sequence shown here is derived from an EMBL/GenBank/DDBJ whole genome shotgun (WGS) entry which is preliminary data.</text>
</comment>
<dbReference type="PRINTS" id="PR00081">
    <property type="entry name" value="GDHRDH"/>
</dbReference>
<evidence type="ECO:0000259" key="4">
    <source>
        <dbReference type="SMART" id="SM00822"/>
    </source>
</evidence>
<dbReference type="SMART" id="SM00822">
    <property type="entry name" value="PKS_KR"/>
    <property type="match status" value="1"/>
</dbReference>
<keyword evidence="2" id="KW-0560">Oxidoreductase</keyword>
<organism evidence="5 6">
    <name type="scientific">Kribbella sancticallisti</name>
    <dbReference type="NCBI Taxonomy" id="460087"/>
    <lineage>
        <taxon>Bacteria</taxon>
        <taxon>Bacillati</taxon>
        <taxon>Actinomycetota</taxon>
        <taxon>Actinomycetes</taxon>
        <taxon>Propionibacteriales</taxon>
        <taxon>Kribbellaceae</taxon>
        <taxon>Kribbella</taxon>
    </lineage>
</organism>
<dbReference type="PANTHER" id="PTHR43976:SF16">
    <property type="entry name" value="SHORT-CHAIN DEHYDROGENASE_REDUCTASE FAMILY PROTEIN"/>
    <property type="match status" value="1"/>
</dbReference>
<dbReference type="EMBL" id="BAAAOS010000070">
    <property type="protein sequence ID" value="GAA1619083.1"/>
    <property type="molecule type" value="Genomic_DNA"/>
</dbReference>
<evidence type="ECO:0000313" key="5">
    <source>
        <dbReference type="EMBL" id="GAA1619083.1"/>
    </source>
</evidence>
<dbReference type="InterPro" id="IPR051911">
    <property type="entry name" value="SDR_oxidoreductase"/>
</dbReference>
<dbReference type="CDD" id="cd05374">
    <property type="entry name" value="17beta-HSD-like_SDR_c"/>
    <property type="match status" value="1"/>
</dbReference>
<feature type="region of interest" description="Disordered" evidence="3">
    <location>
        <begin position="256"/>
        <end position="313"/>
    </location>
</feature>
<dbReference type="Proteomes" id="UP001500393">
    <property type="component" value="Unassembled WGS sequence"/>
</dbReference>
<accession>A0ABN2EVB7</accession>
<reference evidence="5 6" key="1">
    <citation type="journal article" date="2019" name="Int. J. Syst. Evol. Microbiol.">
        <title>The Global Catalogue of Microorganisms (GCM) 10K type strain sequencing project: providing services to taxonomists for standard genome sequencing and annotation.</title>
        <authorList>
            <consortium name="The Broad Institute Genomics Platform"/>
            <consortium name="The Broad Institute Genome Sequencing Center for Infectious Disease"/>
            <person name="Wu L."/>
            <person name="Ma J."/>
        </authorList>
    </citation>
    <scope>NUCLEOTIDE SEQUENCE [LARGE SCALE GENOMIC DNA]</scope>
    <source>
        <strain evidence="5 6">JCM 14969</strain>
    </source>
</reference>
<dbReference type="Pfam" id="PF00106">
    <property type="entry name" value="adh_short"/>
    <property type="match status" value="1"/>
</dbReference>
<evidence type="ECO:0000256" key="2">
    <source>
        <dbReference type="ARBA" id="ARBA00023002"/>
    </source>
</evidence>
<evidence type="ECO:0000313" key="6">
    <source>
        <dbReference type="Proteomes" id="UP001500393"/>
    </source>
</evidence>
<sequence length="501" mass="53845">MSEFFITGVSSGLGRAFAEGALAAGHTVIGTVRRPADAEAFTALHPSRAHGRLLDVTDDEAVFALVEEIETQIGPIDAVIANAGYGHEGVFEESPLSQLRDQFAVNVFGVVATVQAVLPYLRRRRAGHIFAVSSMGGLMTVPGLSYYCGSKYAVEGILEAVGKEVAGFGIHVTAIEPGSFRTDWAGRSMVRAERTIADYDELFEPIRAARQAASGNQLGDPAKAAAAVLEVFNSPEPPAHLVLGSDALRLVRAGRAASTPRSISGRSSPSAPTFRLEPSSAEPQPPGPAHAVERVSRSRPARSSSCEVAPRPITQGVLMKDDLSRYRIELEGPDEGVRRVHELHAPSMEDALAKVRDVDRWPSSGSGSDPARFRVVEASEQSDFSDARDQRNARRRYLNVIVEAGLTALGMNRHSRFGGTHRGNDPLEPAGVLRGCRSRAAGRGRWHEPRCLGVRGVGSGVDVSQFPEAARSRAMSVIMSSWPPTMPRRPTSTRIVRVSRP</sequence>
<dbReference type="NCBIfam" id="NF004824">
    <property type="entry name" value="PRK06180.1"/>
    <property type="match status" value="1"/>
</dbReference>
<dbReference type="Gene3D" id="3.40.50.720">
    <property type="entry name" value="NAD(P)-binding Rossmann-like Domain"/>
    <property type="match status" value="1"/>
</dbReference>
<proteinExistence type="inferred from homology"/>
<comment type="similarity">
    <text evidence="1">Belongs to the short-chain dehydrogenases/reductases (SDR) family.</text>
</comment>
<feature type="domain" description="Ketoreductase" evidence="4">
    <location>
        <begin position="2"/>
        <end position="178"/>
    </location>
</feature>
<feature type="compositionally biased region" description="Low complexity" evidence="3">
    <location>
        <begin position="481"/>
        <end position="494"/>
    </location>
</feature>
<dbReference type="InterPro" id="IPR057326">
    <property type="entry name" value="KR_dom"/>
</dbReference>
<gene>
    <name evidence="5" type="ORF">GCM10009789_86080</name>
</gene>
<dbReference type="InterPro" id="IPR020904">
    <property type="entry name" value="Sc_DH/Rdtase_CS"/>
</dbReference>